<dbReference type="GO" id="GO:0030286">
    <property type="term" value="C:dynein complex"/>
    <property type="evidence" value="ECO:0007669"/>
    <property type="project" value="InterPro"/>
</dbReference>
<dbReference type="InterPro" id="IPR001372">
    <property type="entry name" value="Dynein_light_chain_typ-1/2"/>
</dbReference>
<dbReference type="GO" id="GO:0006281">
    <property type="term" value="P:DNA repair"/>
    <property type="evidence" value="ECO:0007669"/>
    <property type="project" value="UniProtKB-KW"/>
</dbReference>
<keyword evidence="16" id="KW-0786">Thiamine pyrophosphate</keyword>
<feature type="region of interest" description="Disordered" evidence="22">
    <location>
        <begin position="2844"/>
        <end position="2883"/>
    </location>
</feature>
<dbReference type="FunFam" id="3.40.50.970:FF:000006">
    <property type="entry name" value="Pyruvate dehydrogenase E1 component subunit beta"/>
    <property type="match status" value="1"/>
</dbReference>
<dbReference type="InterPro" id="IPR009014">
    <property type="entry name" value="Transketo_C/PFOR_II"/>
</dbReference>
<dbReference type="CDD" id="cd22744">
    <property type="entry name" value="OTU"/>
    <property type="match status" value="1"/>
</dbReference>
<keyword evidence="10 21" id="KW-0378">Hydrolase</keyword>
<evidence type="ECO:0000256" key="15">
    <source>
        <dbReference type="ARBA" id="ARBA00023002"/>
    </source>
</evidence>
<evidence type="ECO:0000256" key="16">
    <source>
        <dbReference type="ARBA" id="ARBA00023052"/>
    </source>
</evidence>
<keyword evidence="17" id="KW-0496">Mitochondrion</keyword>
<comment type="catalytic activity">
    <reaction evidence="20">
        <text>N(6)-[(R)-lipoyl]-L-lysyl-[protein] + pyruvate + H(+) = N(6)-[(R)-S(8)-acetyldihydrolipoyl]-L-lysyl-[protein] + CO2</text>
        <dbReference type="Rhea" id="RHEA:19189"/>
        <dbReference type="Rhea" id="RHEA-COMP:10474"/>
        <dbReference type="Rhea" id="RHEA-COMP:10478"/>
        <dbReference type="ChEBI" id="CHEBI:15361"/>
        <dbReference type="ChEBI" id="CHEBI:15378"/>
        <dbReference type="ChEBI" id="CHEBI:16526"/>
        <dbReference type="ChEBI" id="CHEBI:83099"/>
        <dbReference type="ChEBI" id="CHEBI:83111"/>
        <dbReference type="EC" id="1.2.4.1"/>
    </reaction>
</comment>
<dbReference type="GO" id="GO:0006086">
    <property type="term" value="P:pyruvate decarboxylation to acetyl-CoA"/>
    <property type="evidence" value="ECO:0007669"/>
    <property type="project" value="InterPro"/>
</dbReference>
<dbReference type="GO" id="GO:0016020">
    <property type="term" value="C:membrane"/>
    <property type="evidence" value="ECO:0007669"/>
    <property type="project" value="UniProtKB-SubCell"/>
</dbReference>
<evidence type="ECO:0000256" key="2">
    <source>
        <dbReference type="ARBA" id="ARBA00004173"/>
    </source>
</evidence>
<feature type="region of interest" description="Disordered" evidence="22">
    <location>
        <begin position="437"/>
        <end position="492"/>
    </location>
</feature>
<feature type="transmembrane region" description="Helical" evidence="23">
    <location>
        <begin position="3609"/>
        <end position="3638"/>
    </location>
</feature>
<dbReference type="CDD" id="cd07036">
    <property type="entry name" value="TPP_PYR_E1-PDHc-beta_like"/>
    <property type="match status" value="1"/>
</dbReference>
<evidence type="ECO:0000256" key="23">
    <source>
        <dbReference type="SAM" id="Phobius"/>
    </source>
</evidence>
<keyword evidence="21" id="KW-0347">Helicase</keyword>
<feature type="compositionally biased region" description="Polar residues" evidence="22">
    <location>
        <begin position="78"/>
        <end position="87"/>
    </location>
</feature>
<dbReference type="InterPro" id="IPR012337">
    <property type="entry name" value="RNaseH-like_sf"/>
</dbReference>
<dbReference type="Gene3D" id="3.10.20.370">
    <property type="match status" value="1"/>
</dbReference>
<organism evidence="26 27">
    <name type="scientific">Macrostomum lignano</name>
    <dbReference type="NCBI Taxonomy" id="282301"/>
    <lineage>
        <taxon>Eukaryota</taxon>
        <taxon>Metazoa</taxon>
        <taxon>Spiralia</taxon>
        <taxon>Lophotrochozoa</taxon>
        <taxon>Platyhelminthes</taxon>
        <taxon>Rhabditophora</taxon>
        <taxon>Macrostomorpha</taxon>
        <taxon>Macrostomida</taxon>
        <taxon>Macrostomidae</taxon>
        <taxon>Macrostomum</taxon>
    </lineage>
</organism>
<dbReference type="GO" id="GO:0016887">
    <property type="term" value="F:ATP hydrolysis activity"/>
    <property type="evidence" value="ECO:0007669"/>
    <property type="project" value="RHEA"/>
</dbReference>
<dbReference type="SUPFAM" id="SSF81321">
    <property type="entry name" value="Family A G protein-coupled receptor-like"/>
    <property type="match status" value="1"/>
</dbReference>
<comment type="similarity">
    <text evidence="21">Belongs to the helicase family.</text>
</comment>
<feature type="compositionally biased region" description="Polar residues" evidence="22">
    <location>
        <begin position="1138"/>
        <end position="1152"/>
    </location>
</feature>
<dbReference type="FunFam" id="3.40.50.920:FF:000001">
    <property type="entry name" value="Pyruvate dehydrogenase E1 beta subunit"/>
    <property type="match status" value="1"/>
</dbReference>
<comment type="catalytic activity">
    <reaction evidence="21">
        <text>ATP + H2O = ADP + phosphate + H(+)</text>
        <dbReference type="Rhea" id="RHEA:13065"/>
        <dbReference type="ChEBI" id="CHEBI:15377"/>
        <dbReference type="ChEBI" id="CHEBI:15378"/>
        <dbReference type="ChEBI" id="CHEBI:30616"/>
        <dbReference type="ChEBI" id="CHEBI:43474"/>
        <dbReference type="ChEBI" id="CHEBI:456216"/>
        <dbReference type="EC" id="5.6.2.3"/>
    </reaction>
</comment>
<dbReference type="SUPFAM" id="SSF52922">
    <property type="entry name" value="TK C-terminal domain-like"/>
    <property type="match status" value="1"/>
</dbReference>
<keyword evidence="11" id="KW-0695">RNA-directed DNA polymerase</keyword>
<dbReference type="Gene3D" id="3.40.50.920">
    <property type="match status" value="1"/>
</dbReference>
<evidence type="ECO:0000256" key="4">
    <source>
        <dbReference type="ARBA" id="ARBA00022679"/>
    </source>
</evidence>
<keyword evidence="9" id="KW-0255">Endonuclease</keyword>
<dbReference type="InterPro" id="IPR037177">
    <property type="entry name" value="DLC_sf"/>
</dbReference>
<dbReference type="SUPFAM" id="SSF52540">
    <property type="entry name" value="P-loop containing nucleoside triphosphate hydrolases"/>
    <property type="match status" value="1"/>
</dbReference>
<feature type="region of interest" description="Disordered" evidence="22">
    <location>
        <begin position="67"/>
        <end position="105"/>
    </location>
</feature>
<dbReference type="Pfam" id="PF02780">
    <property type="entry name" value="Transketolase_C"/>
    <property type="match status" value="1"/>
</dbReference>
<keyword evidence="4" id="KW-0808">Transferase</keyword>
<dbReference type="GO" id="GO:0003964">
    <property type="term" value="F:RNA-directed DNA polymerase activity"/>
    <property type="evidence" value="ECO:0007669"/>
    <property type="project" value="UniProtKB-KW"/>
</dbReference>
<dbReference type="PANTHER" id="PTHR11624:SF96">
    <property type="entry name" value="PYRUVATE DEHYDROGENASE E1 COMPONENT SUBUNIT BETA, MITOCHONDRIAL"/>
    <property type="match status" value="1"/>
</dbReference>
<feature type="compositionally biased region" description="Acidic residues" evidence="22">
    <location>
        <begin position="476"/>
        <end position="489"/>
    </location>
</feature>
<evidence type="ECO:0000256" key="13">
    <source>
        <dbReference type="ARBA" id="ARBA00022958"/>
    </source>
</evidence>
<keyword evidence="8" id="KW-0479">Metal-binding</keyword>
<feature type="compositionally biased region" description="Pro residues" evidence="22">
    <location>
        <begin position="990"/>
        <end position="1065"/>
    </location>
</feature>
<evidence type="ECO:0000256" key="3">
    <source>
        <dbReference type="ARBA" id="ARBA00004370"/>
    </source>
</evidence>
<keyword evidence="12" id="KW-0809">Transit peptide</keyword>
<dbReference type="Pfam" id="PF17921">
    <property type="entry name" value="Integrase_H2C2"/>
    <property type="match status" value="1"/>
</dbReference>
<feature type="transmembrane region" description="Helical" evidence="23">
    <location>
        <begin position="3840"/>
        <end position="3862"/>
    </location>
</feature>
<keyword evidence="21" id="KW-0227">DNA damage</keyword>
<dbReference type="Pfam" id="PF02779">
    <property type="entry name" value="Transket_pyr"/>
    <property type="match status" value="1"/>
</dbReference>
<dbReference type="GO" id="GO:0005739">
    <property type="term" value="C:mitochondrion"/>
    <property type="evidence" value="ECO:0007669"/>
    <property type="project" value="UniProtKB-SubCell"/>
</dbReference>
<dbReference type="InterPro" id="IPR029061">
    <property type="entry name" value="THDP-binding"/>
</dbReference>
<keyword evidence="15" id="KW-0560">Oxidoreductase</keyword>
<dbReference type="GO" id="GO:0000723">
    <property type="term" value="P:telomere maintenance"/>
    <property type="evidence" value="ECO:0007669"/>
    <property type="project" value="InterPro"/>
</dbReference>
<dbReference type="InterPro" id="IPR027110">
    <property type="entry name" value="PDHB_mito-type"/>
</dbReference>
<dbReference type="SUPFAM" id="SSF52518">
    <property type="entry name" value="Thiamin diphosphate-binding fold (THDP-binding)"/>
    <property type="match status" value="1"/>
</dbReference>
<dbReference type="WBParaSite" id="maker-uti_cns_0004904-snap-gene-0.9-mRNA-1">
    <property type="protein sequence ID" value="maker-uti_cns_0004904-snap-gene-0.9-mRNA-1"/>
    <property type="gene ID" value="maker-uti_cns_0004904-snap-gene-0.9"/>
</dbReference>
<dbReference type="PANTHER" id="PTHR11624">
    <property type="entry name" value="DEHYDROGENASE RELATED"/>
    <property type="match status" value="1"/>
</dbReference>
<dbReference type="Gene3D" id="3.30.420.10">
    <property type="entry name" value="Ribonuclease H-like superfamily/Ribonuclease H"/>
    <property type="match status" value="1"/>
</dbReference>
<dbReference type="CDD" id="cd21450">
    <property type="entry name" value="DLC-like_DYNLL1-like"/>
    <property type="match status" value="1"/>
</dbReference>
<dbReference type="InterPro" id="IPR010285">
    <property type="entry name" value="DNA_helicase_pif1-like_DEAD"/>
</dbReference>
<evidence type="ECO:0000256" key="1">
    <source>
        <dbReference type="ARBA" id="ARBA00001964"/>
    </source>
</evidence>
<keyword evidence="21" id="KW-0233">DNA recombination</keyword>
<evidence type="ECO:0000259" key="24">
    <source>
        <dbReference type="PROSITE" id="PS50262"/>
    </source>
</evidence>
<dbReference type="GO" id="GO:0006310">
    <property type="term" value="P:DNA recombination"/>
    <property type="evidence" value="ECO:0007669"/>
    <property type="project" value="UniProtKB-KW"/>
</dbReference>
<dbReference type="NCBIfam" id="NF006667">
    <property type="entry name" value="PRK09212.1"/>
    <property type="match status" value="1"/>
</dbReference>
<dbReference type="Gene3D" id="3.90.70.80">
    <property type="match status" value="1"/>
</dbReference>
<dbReference type="Pfam" id="PF17917">
    <property type="entry name" value="RT_RNaseH"/>
    <property type="match status" value="1"/>
</dbReference>
<feature type="domain" description="G-protein coupled receptors family 1 profile" evidence="24">
    <location>
        <begin position="3628"/>
        <end position="3890"/>
    </location>
</feature>
<evidence type="ECO:0000256" key="22">
    <source>
        <dbReference type="SAM" id="MobiDB-lite"/>
    </source>
</evidence>
<dbReference type="Proteomes" id="UP000095280">
    <property type="component" value="Unplaced"/>
</dbReference>
<protein>
    <recommendedName>
        <fullName evidence="21">ATP-dependent DNA helicase</fullName>
        <ecNumber evidence="21">5.6.2.3</ecNumber>
    </recommendedName>
</protein>
<keyword evidence="13" id="KW-0630">Potassium</keyword>
<keyword evidence="14 23" id="KW-1133">Transmembrane helix</keyword>
<feature type="transmembrane region" description="Helical" evidence="23">
    <location>
        <begin position="3777"/>
        <end position="3799"/>
    </location>
</feature>
<dbReference type="SMART" id="SM00861">
    <property type="entry name" value="Transket_pyr"/>
    <property type="match status" value="1"/>
</dbReference>
<dbReference type="GO" id="GO:0003676">
    <property type="term" value="F:nucleic acid binding"/>
    <property type="evidence" value="ECO:0007669"/>
    <property type="project" value="InterPro"/>
</dbReference>
<dbReference type="Pfam" id="PF00665">
    <property type="entry name" value="rve"/>
    <property type="match status" value="1"/>
</dbReference>
<dbReference type="InterPro" id="IPR027417">
    <property type="entry name" value="P-loop_NTPase"/>
</dbReference>
<feature type="region of interest" description="Disordered" evidence="22">
    <location>
        <begin position="947"/>
        <end position="1156"/>
    </location>
</feature>
<dbReference type="Pfam" id="PF17906">
    <property type="entry name" value="HTH_48"/>
    <property type="match status" value="1"/>
</dbReference>
<dbReference type="GO" id="GO:0005524">
    <property type="term" value="F:ATP binding"/>
    <property type="evidence" value="ECO:0007669"/>
    <property type="project" value="UniProtKB-KW"/>
</dbReference>
<keyword evidence="26" id="KW-1185">Reference proteome</keyword>
<dbReference type="FunFam" id="3.10.20.370:FF:000001">
    <property type="entry name" value="Retrovirus-related Pol polyprotein from transposon 17.6-like protein"/>
    <property type="match status" value="1"/>
</dbReference>
<feature type="transmembrane region" description="Helical" evidence="23">
    <location>
        <begin position="3695"/>
        <end position="3716"/>
    </location>
</feature>
<dbReference type="InterPro" id="IPR041373">
    <property type="entry name" value="RT_RNaseH"/>
</dbReference>
<dbReference type="Gene3D" id="3.40.50.970">
    <property type="match status" value="1"/>
</dbReference>
<dbReference type="Gene3D" id="3.40.50.300">
    <property type="entry name" value="P-loop containing nucleotide triphosphate hydrolases"/>
    <property type="match status" value="1"/>
</dbReference>
<keyword evidence="5 23" id="KW-0812">Transmembrane</keyword>
<dbReference type="GO" id="GO:0043139">
    <property type="term" value="F:5'-3' DNA helicase activity"/>
    <property type="evidence" value="ECO:0007669"/>
    <property type="project" value="UniProtKB-EC"/>
</dbReference>
<keyword evidence="21" id="KW-0234">DNA repair</keyword>
<sequence length="4888" mass="538436">YKNANTNALEDLLEWLDLVSANIQFCKPPANLVTIAGCNRINASQSQPIETALQVQAPRDQLTNNKLSLSREAKPTPAATQDYTESRGSGRRPARSETMVPSRVIGADPGSPGFLGTKLFCSDSEFFVAHSVDSVSSTGHVLVRLLNSGNQPSEIAAGQEIASFQSLRVGETISHTALTEKDFSVSSSKDLGTKLAKLPDPDLGTASWLKKQFKLEESTLAFEELKANLCAPPVLAYPDLKPSAGPFILDCDSSLEGVGGVLSQEGPDGQEHVVAYASKKFTHSQRNYCATMRELLGLVIMLEHFRTYLLDRSFLVRSDAAALQWLHTKKHSTGMLAQWLATIDVYNFKTPLERLAEYDFSVEHRPGRDHVNADMLSRNPRFRSDHHDCPTCSKIPAFQDKFRKLEEQRCQDEDEDTDSMPAVQLRTAQIDACCQTEPHQSNQEPKYPSEILTSHEGSDEVRSHRSLSLPSTAQDPDPEGETSEDEMSENSENLWAREAQESSTDLVRLIEAVEGKSPRLTKVEVQDCSREIRTLWAMFDELEVVNGLLTRVKPAKQGQVSQRLIIIPETADVDELVSCYHRDINHCGINKTVRALKQRFQITNLEVFVKGIIAECEVCCRTKKNKRKNKEPLEPILSGYPNQIVHVDHAGPFPEQEGNRYLLVLVDNFSGYVEIVPVPDVSAATTATVILTEWIVRYGTMEKLVSDNGTAFINKTVAELTRLLEIDMARITAHRPQSNGKAERTIQSIKAQIRAICLEKRVNWVYAARLAGLSIRTTVAESTGWTPARLFFGRELVLPLDLLFNPPRHDRYDPDCYAHKLHKLLVEVSAIARMERGKAQQRQKRNYDRNTIHSNFEIGELVWVLNPDHRGLDSAVWLGPYKVVQKVSERNYRLIPEFARINPICQTPNPSHNIYNVDRMKRCIRKQTYQDIADRFELRVPALIPPSRLGQLDDQSESRSDSWGSSATTCSEPEPEAEVPNTQDDEAPDPPHTSAPDPPHTPAPDPPRTLAPDPPHTSAPDPPHTSAPDPPNTSAPDPPRTSAPDPPHPPAPDPPHTSAPDPPHTSSPDRLARNQSPSLPSAFVEVADSGNLQQDYQVPEIGAEVEVPQNNTEEQLPESRVHESSTTMPAMDGLRPESPTSGSHCIQETPPAQDTVDSDKVEAFPAGPVTTPITTTRSGRLVHPAYLSQQTHPMELPRTEWRAILLSHFHAGRNAAEAHRKLLQLMGPHAPSKSSVYDWFSRFAEENYELKDKPRSGRPPAADGDAVLQALEDNYPDYSVRKLSAATGVSYGTVQRSLHAADKVPKKPTLVGCRRDHFFTIFRSHYPVNQTTMHRPSLSACQLILRSFGRSGGNIVASRRFASSMNVRDALNSAMREEIERDPNVFLMGEEVAQYEGAYKVSKGLWKLMGDKRVIDTPITEMGFAGLAVGAAMAGLRPICEFMTFNFSMQAIDHVINSAAKTYYMSAGDVKVPIVFRGPNGAAAGVAAQHSQDFASWYSHCPGLKVVSPWNSEDARGLLKAAIRDNDPVVCLENEMMYGVSFEVSPECESKDFLIPIGKAKIEIPGNHISLISYGKFVGLCVEAAAELAKEGIQCEVLNLRTLRPLDEEAIVKSVMKTHHVVTVESCWPQCGMGAEIAARIMESQAFDYLDAPLTRMTGADVPMPYAQALEAAALPQVADIVRVVRRTLNRAAKTQLRVPLRHELAGPFWDETHAENFESGVEIDKVGEVEQQVARQLVEAESRLVEFSGHVIGQEPEVQLLIKRVDVATKIFAALTCAARVANVGENFKQHGINILIPGQLTRLKFFRPLEWGDEFDEAERLEHERRLRAKPQWPQLLAHVARQNRAHVAPRRLQAANEGSPVSGRASLEVHPGIPDEEVLSCRRIAFSNEVQLMRISITSVHSGRTDRTNSTSGLAGNSNRFGSFDRLVRSSIGMQQLGRNEQKSIDGRTPTPISVLLGLSPHTSGSLRKPSSSLHLQEPSTCTGFLCCTLMSTSELLATLPFRRCRLLPQPSAKLPDALRLSNRSRSSEMLPSSARSLEDCAVAAVAGVEHSAMELQRELFRGQLNCLFVQHQLELVEFANLAGVAARSAVQINDENLCAAVTSVNLRDIESFRQQILRNLQVTIATGKVQCGEAPVLRAGPVHARTQQHPHDGGVPGSGRHDQRRGLVAVPGVEGGCAVLPAEVAVDAGVVDERLGELDLAFADRVNQHRAAHPAGFVPLLVGIGLPGLDHGFELGIDAFRCQVSRTSLLSLLTRRKRSRLDLRCTASPMRTVARATAASASASSCEISNTAASARLEDHNVVGRIIEGAEGAVFVPHVAEMQNNWTLDTCCVASSHDDVPGRGQLVVHPALQELRYLALVLGRVAGLRQQGLDSLALIGRLWRRSSTVEGAQRQLDSWLLLRQVSVLLGHFVPRRMHRQAMDRASAISSTSAVWFSASTRICGVAGLAFSSVRAAVQPEALPDRQRATLLQAVDEIPSWQHHPRRVVPLTAEAGGAAADAASTLPARTAAHSAFRRHPAGLTPAPQIPSATRPFRELIENREANPLTPSAYLNANWGCAGSPRRNATSHLNLVKRATKQQQQQQAMELNRSDLNEDVRRAIQAIVNEVCSVHKDEDAAAQNIKRKLDGQLGSTWHVIVGRSYACHVGHEKNTFGVFKSDNLNIVVFKAGLGDSQLVWAVRRLGQPAAFEQPPVQQSRRHLGERLLAAGDELPQRDAQRPDVGCRIGKAGGRSLRRHPAKRQADWMLAVRRAPEDFEVLREQIPAEPRVRQLHCVVAGQAAGTEVRVLQVAHGDGLVNKLGDLVWSHAVLQSLVLLILAAAGSSGAVRQLPQASPTELVAQLAASPSRPEAVHRRQAADQRQGQAGAGKQQGEGSPRQASDFMHCTAAVGAVGGSLPGDVGSSSTLMILTDAETGGSVGVQGGHVDVQGQGDLALYCASAGRAGQLSLPVAKRAAINARTISNRASQVLLTARRAAKIAKQILDDEIRMLKRCLRLPVIQASDFRSSRPSTSGHPGLRIPVIQASDFRSSRPPTSGHPSLRLPVIQASDFRSSRPPTSGHPGLRLPVIQASDFRSFRLRTFGPPGFGLPEESPQPARAAAISISSSLELRRLPVRRRWQCRLGRLLWPRWLCRLRRRRRRSHSCAGSRRWPVWQRSDGPRHSNAIVDLPTGAIIEDDGGGARDPGDFTGGCLACRGRTATSPAPSRRPWGLLTGFAVPHELLDVLVDLRPPDGILTVLLHSAHAECASCSVFSLRDAGITARVPLARHLPSFQAVSCIRILQNGCNSDRRCLMELGHPWSDRVITSFITGSFRDASASSLALTTSSAPNNNTAFTWCSVGSSAQSSPKAPSRDKMSGTTFFLPGTWHTWNSYASRRSAYRCSCKGRPLALGGVERNAMGEQPVQDCREPPPVLRLVGSMHHEIINVVQRPQTAVENLTKHLLKGCWSAVTAVADALVPPLRGLKRSGSQVGSSAVLSTVRNRSPSLSTTWKLKCCIKSAPMISEPCCTTLTDSTASPTIPIASPLYAISFLVDAVSELSEGPFRQDGHLGSRVHEQIQPGCPVPLAGSGCQGWQRRKLCTRRVAIVHDLGDLGSLRPANPAEMSAFVYTFVWLFPLVCVVGIFVNLASLIVVVWRDRRPPPLTASARMFVGSVCGVNCAALMLKGPTHYLQCLGRFGLQWWPYQSEAACRIYYFLTFLLLVGAPYFQLGLTLDRIVSVLRPMKMRHGLSSRMVLVTMTALSLIACSIAVFGSLTMKCTNGDSAAFAAFRLYEFIVGRVLLLGCMLLGSALVLVAIRWPTALRCGFACCRNSVSARGSGFATAATSCCGRSHSRATLILLLLNATYILCSLPAGLYVAARIADPQLVARLGPVRHILIHQLLNSLMYLDFCLNGCTLFASRRFRAAFLDAMRCMSGCGRLSAGGLPKRKLIGMLVCKQVVSETLPEELPKELPKRKLIGMLVCKQVVSETLPEELPKELPKRKLIGMLVCKQFVSETLLEELPKELPKRKLIGMLVCKQFVSETLPEELPKELPKRKLIGMLVCKQFVSETLPEELPKELPRRKLIGMLVCKQDASDRKNEELLKWTMSVRLAWRLISDGNCWYHAVADQLRGTPIYVEHQQLRRTMADRVRPLLEARANLLHAQGLTVAHVIQDTERNSVEVHDCVASLLHELLDVNFAIYQLDDNDHSRLQLVEDGFAATQPPVATVRLLFNRHLRHYDSLRIVDTSEARQPTVCCKLPDFRPSAAAHRAYRMETSCPRCGALKWKLETPGLCCCNGKVRIEPLSVPEELRQLYQGVHAKSSVFLQNIRKYNAALHMTSFGVKERQMPGGCASVIINGKLHHRIGSLLPQKDAPAKFMQIFFCDSELDTRMSMVQGLDRDLLQLLQGVLHRENSYVRTFKAVIDAVKEKPELRQASIVFHADKKTKEGHIKQFNKPAYNEVAVLLPTDNVNSDECVKRRDIIVSLQDGGAVKRVDETHRSYDALEYVLFHARGEDGCRFPPVVPLCVHLRNENKVFFTEDTAMEKVARPPKSKLTAFFDLCSQDEYAQRVLYTEVPQFYTWNQSGKQWKRLDTLDLWRRFRTAMGEDFAYRYKLDDQDEVDDGVLADLAQRVAAMGASGLADYGLPEPRRVAAEETAFDNPEQLGDFVSERESNLTAEQRTVYECILHSLQCGNGGMHFIDAAGGTGKSYLLELLLAYVRSRGELAMAVASTGIAATLLPGGQTAHSAFKIPVCLVRPEMSFCAIGKQTALAEKLRRTRLIVWDEAAMTHRRDMETVERSLRDLVADRPFGGLVVVLAGDFRQLLAVVKGGTAANTVETCINQSPLWRGFRQHRLTRNLRLLTDGEDSASARYAEFLLQVEQRGLHGSVSWSVSRKQQIIDKR</sequence>
<dbReference type="Pfam" id="PF05970">
    <property type="entry name" value="PIF1"/>
    <property type="match status" value="1"/>
</dbReference>
<dbReference type="InterPro" id="IPR001584">
    <property type="entry name" value="Integrase_cat-core"/>
</dbReference>
<evidence type="ECO:0000256" key="7">
    <source>
        <dbReference type="ARBA" id="ARBA00022722"/>
    </source>
</evidence>
<evidence type="ECO:0000256" key="5">
    <source>
        <dbReference type="ARBA" id="ARBA00022692"/>
    </source>
</evidence>
<dbReference type="SUPFAM" id="SSF56672">
    <property type="entry name" value="DNA/RNA polymerases"/>
    <property type="match status" value="1"/>
</dbReference>
<comment type="cofactor">
    <cofactor evidence="1">
        <name>thiamine diphosphate</name>
        <dbReference type="ChEBI" id="CHEBI:58937"/>
    </cofactor>
</comment>
<dbReference type="SUPFAM" id="SSF54648">
    <property type="entry name" value="DLC"/>
    <property type="match status" value="1"/>
</dbReference>
<evidence type="ECO:0000256" key="9">
    <source>
        <dbReference type="ARBA" id="ARBA00022759"/>
    </source>
</evidence>
<keyword evidence="21" id="KW-0547">Nucleotide-binding</keyword>
<evidence type="ECO:0000256" key="8">
    <source>
        <dbReference type="ARBA" id="ARBA00022723"/>
    </source>
</evidence>
<dbReference type="InterPro" id="IPR017452">
    <property type="entry name" value="GPCR_Rhodpsn_7TM"/>
</dbReference>
<dbReference type="GO" id="GO:0004519">
    <property type="term" value="F:endonuclease activity"/>
    <property type="evidence" value="ECO:0007669"/>
    <property type="project" value="UniProtKB-KW"/>
</dbReference>
<dbReference type="InterPro" id="IPR005475">
    <property type="entry name" value="Transketolase-like_Pyr-bd"/>
</dbReference>
<evidence type="ECO:0000256" key="14">
    <source>
        <dbReference type="ARBA" id="ARBA00022989"/>
    </source>
</evidence>
<dbReference type="PROSITE" id="PS50994">
    <property type="entry name" value="INTEGRASE"/>
    <property type="match status" value="1"/>
</dbReference>
<evidence type="ECO:0000256" key="10">
    <source>
        <dbReference type="ARBA" id="ARBA00022801"/>
    </source>
</evidence>
<proteinExistence type="inferred from homology"/>
<evidence type="ECO:0000256" key="11">
    <source>
        <dbReference type="ARBA" id="ARBA00022918"/>
    </source>
</evidence>
<dbReference type="InterPro" id="IPR036397">
    <property type="entry name" value="RNaseH_sf"/>
</dbReference>
<feature type="transmembrane region" description="Helical" evidence="23">
    <location>
        <begin position="3737"/>
        <end position="3757"/>
    </location>
</feature>
<dbReference type="SMART" id="SM01375">
    <property type="entry name" value="Dynein_light"/>
    <property type="match status" value="1"/>
</dbReference>
<dbReference type="Gene3D" id="1.10.10.1450">
    <property type="match status" value="1"/>
</dbReference>
<feature type="compositionally biased region" description="Acidic residues" evidence="22">
    <location>
        <begin position="973"/>
        <end position="988"/>
    </location>
</feature>
<feature type="compositionally biased region" description="Polar residues" evidence="22">
    <location>
        <begin position="961"/>
        <end position="971"/>
    </location>
</feature>
<accession>A0A1I8H8S6</accession>
<evidence type="ECO:0000256" key="12">
    <source>
        <dbReference type="ARBA" id="ARBA00022946"/>
    </source>
</evidence>
<dbReference type="Gene3D" id="1.20.1070.10">
    <property type="entry name" value="Rhodopsin 7-helix transmembrane proteins"/>
    <property type="match status" value="1"/>
</dbReference>
<dbReference type="NCBIfam" id="NF008854">
    <property type="entry name" value="PRK11892.1"/>
    <property type="match status" value="1"/>
</dbReference>
<dbReference type="GO" id="GO:0046872">
    <property type="term" value="F:metal ion binding"/>
    <property type="evidence" value="ECO:0007669"/>
    <property type="project" value="UniProtKB-KW"/>
</dbReference>
<evidence type="ECO:0000256" key="6">
    <source>
        <dbReference type="ARBA" id="ARBA00022695"/>
    </source>
</evidence>
<dbReference type="GO" id="GO:0015074">
    <property type="term" value="P:DNA integration"/>
    <property type="evidence" value="ECO:0007669"/>
    <property type="project" value="InterPro"/>
</dbReference>
<evidence type="ECO:0000256" key="20">
    <source>
        <dbReference type="ARBA" id="ARBA00051231"/>
    </source>
</evidence>
<feature type="domain" description="Integrase catalytic" evidence="25">
    <location>
        <begin position="637"/>
        <end position="795"/>
    </location>
</feature>
<feature type="transmembrane region" description="Helical" evidence="23">
    <location>
        <begin position="3650"/>
        <end position="3667"/>
    </location>
</feature>
<evidence type="ECO:0000259" key="25">
    <source>
        <dbReference type="PROSITE" id="PS50994"/>
    </source>
</evidence>
<reference evidence="27" key="1">
    <citation type="submission" date="2016-11" db="UniProtKB">
        <authorList>
            <consortium name="WormBaseParasite"/>
        </authorList>
    </citation>
    <scope>IDENTIFICATION</scope>
</reference>
<dbReference type="InterPro" id="IPR033248">
    <property type="entry name" value="Transketolase_C"/>
</dbReference>
<keyword evidence="18 23" id="KW-0472">Membrane</keyword>
<dbReference type="InterPro" id="IPR041588">
    <property type="entry name" value="Integrase_H2C2"/>
</dbReference>
<dbReference type="Gene3D" id="3.30.740.10">
    <property type="entry name" value="Protein Inhibitor Of Neuronal Nitric Oxide Synthase"/>
    <property type="match status" value="1"/>
</dbReference>
<comment type="cofactor">
    <cofactor evidence="21">
        <name>Mg(2+)</name>
        <dbReference type="ChEBI" id="CHEBI:18420"/>
    </cofactor>
</comment>
<keyword evidence="7" id="KW-0540">Nuclease</keyword>
<evidence type="ECO:0000313" key="27">
    <source>
        <dbReference type="WBParaSite" id="maker-uti_cns_0004904-snap-gene-0.9-mRNA-1"/>
    </source>
</evidence>
<dbReference type="GO" id="GO:0004739">
    <property type="term" value="F:pyruvate dehydrogenase (acetyl-transferring) activity"/>
    <property type="evidence" value="ECO:0007669"/>
    <property type="project" value="UniProtKB-EC"/>
</dbReference>
<evidence type="ECO:0000313" key="26">
    <source>
        <dbReference type="Proteomes" id="UP000095280"/>
    </source>
</evidence>
<dbReference type="CDD" id="cd09274">
    <property type="entry name" value="RNase_HI_RT_Ty3"/>
    <property type="match status" value="1"/>
</dbReference>
<evidence type="ECO:0000256" key="18">
    <source>
        <dbReference type="ARBA" id="ARBA00023136"/>
    </source>
</evidence>
<comment type="subcellular location">
    <subcellularLocation>
        <location evidence="3">Membrane</location>
    </subcellularLocation>
    <subcellularLocation>
        <location evidence="2">Mitochondrion</location>
    </subcellularLocation>
</comment>
<evidence type="ECO:0000256" key="21">
    <source>
        <dbReference type="RuleBase" id="RU363044"/>
    </source>
</evidence>
<keyword evidence="6" id="KW-0548">Nucleotidyltransferase</keyword>
<dbReference type="GO" id="GO:0007017">
    <property type="term" value="P:microtubule-based process"/>
    <property type="evidence" value="ECO:0007669"/>
    <property type="project" value="InterPro"/>
</dbReference>
<dbReference type="Gene3D" id="1.10.340.70">
    <property type="match status" value="1"/>
</dbReference>
<name>A0A1I8H8S6_9PLAT</name>
<dbReference type="Pfam" id="PF01221">
    <property type="entry name" value="Dynein_light"/>
    <property type="match status" value="1"/>
</dbReference>
<dbReference type="InterPro" id="IPR041426">
    <property type="entry name" value="Mos1_HTH"/>
</dbReference>
<dbReference type="SUPFAM" id="SSF53098">
    <property type="entry name" value="Ribonuclease H-like"/>
    <property type="match status" value="1"/>
</dbReference>
<evidence type="ECO:0000256" key="17">
    <source>
        <dbReference type="ARBA" id="ARBA00023128"/>
    </source>
</evidence>
<keyword evidence="19" id="KW-0670">Pyruvate</keyword>
<keyword evidence="21" id="KW-0067">ATP-binding</keyword>
<dbReference type="PROSITE" id="PS50262">
    <property type="entry name" value="G_PROTEIN_RECEP_F1_2"/>
    <property type="match status" value="1"/>
</dbReference>
<dbReference type="InterPro" id="IPR043502">
    <property type="entry name" value="DNA/RNA_pol_sf"/>
</dbReference>
<evidence type="ECO:0000256" key="19">
    <source>
        <dbReference type="ARBA" id="ARBA00023317"/>
    </source>
</evidence>
<dbReference type="EC" id="5.6.2.3" evidence="21"/>